<dbReference type="Proteomes" id="UP000234752">
    <property type="component" value="Chromosome eg_1"/>
</dbReference>
<evidence type="ECO:0000313" key="3">
    <source>
        <dbReference type="EMBL" id="AUN30185.1"/>
    </source>
</evidence>
<keyword evidence="2" id="KW-0732">Signal</keyword>
<evidence type="ECO:0000256" key="2">
    <source>
        <dbReference type="SAM" id="SignalP"/>
    </source>
</evidence>
<accession>A0A2K9NDC8</accession>
<protein>
    <recommendedName>
        <fullName evidence="5">YtxH domain-containing protein</fullName>
    </recommendedName>
</protein>
<keyword evidence="4" id="KW-1185">Reference proteome</keyword>
<gene>
    <name evidence="3" type="ORF">C0V82_08010</name>
</gene>
<dbReference type="Gene3D" id="6.10.140.1430">
    <property type="match status" value="1"/>
</dbReference>
<name>A0A2K9NDC8_9PROT</name>
<proteinExistence type="predicted"/>
<feature type="signal peptide" evidence="2">
    <location>
        <begin position="1"/>
        <end position="22"/>
    </location>
</feature>
<dbReference type="PROSITE" id="PS51257">
    <property type="entry name" value="PROKAR_LIPOPROTEIN"/>
    <property type="match status" value="1"/>
</dbReference>
<dbReference type="EMBL" id="CP025611">
    <property type="protein sequence ID" value="AUN30185.1"/>
    <property type="molecule type" value="Genomic_DNA"/>
</dbReference>
<evidence type="ECO:0000256" key="1">
    <source>
        <dbReference type="SAM" id="MobiDB-lite"/>
    </source>
</evidence>
<reference evidence="3 4" key="1">
    <citation type="submission" date="2017-12" db="EMBL/GenBank/DDBJ databases">
        <title>Genomes of bacteria within cyanobacterial aggregates.</title>
        <authorList>
            <person name="Cai H."/>
        </authorList>
    </citation>
    <scope>NUCLEOTIDE SEQUENCE [LARGE SCALE GENOMIC DNA]</scope>
    <source>
        <strain evidence="3 4">TH16</strain>
    </source>
</reference>
<dbReference type="KEGG" id="ncb:C0V82_08010"/>
<sequence>MNLLRHGTLVALLLAAPLALTACDNKGPAERAGEKIDDAAEKAADKLEEARDKAGEAVDDLRDKADEAVEKAKEDNK</sequence>
<feature type="chain" id="PRO_5014791598" description="YtxH domain-containing protein" evidence="2">
    <location>
        <begin position="23"/>
        <end position="77"/>
    </location>
</feature>
<dbReference type="AlphaFoldDB" id="A0A2K9NDC8"/>
<organism evidence="3 4">
    <name type="scientific">Niveispirillum cyanobacteriorum</name>
    <dbReference type="NCBI Taxonomy" id="1612173"/>
    <lineage>
        <taxon>Bacteria</taxon>
        <taxon>Pseudomonadati</taxon>
        <taxon>Pseudomonadota</taxon>
        <taxon>Alphaproteobacteria</taxon>
        <taxon>Rhodospirillales</taxon>
        <taxon>Azospirillaceae</taxon>
        <taxon>Niveispirillum</taxon>
    </lineage>
</organism>
<evidence type="ECO:0008006" key="5">
    <source>
        <dbReference type="Google" id="ProtNLM"/>
    </source>
</evidence>
<evidence type="ECO:0000313" key="4">
    <source>
        <dbReference type="Proteomes" id="UP000234752"/>
    </source>
</evidence>
<feature type="region of interest" description="Disordered" evidence="1">
    <location>
        <begin position="28"/>
        <end position="59"/>
    </location>
</feature>